<dbReference type="RefSeq" id="WP_006746840.1">
    <property type="nucleotide sequence ID" value="NZ_CP007029.1"/>
</dbReference>
<reference evidence="4 5" key="1">
    <citation type="submission" date="2013-12" db="EMBL/GenBank/DDBJ databases">
        <authorList>
            <consortium name="DOE Joint Genome Institute"/>
            <person name="Muyzer G."/>
            <person name="Huntemann M."/>
            <person name="Han J."/>
            <person name="Chen A."/>
            <person name="Kyrpides N."/>
            <person name="Mavromatis K."/>
            <person name="Markowitz V."/>
            <person name="Palaniappan K."/>
            <person name="Ivanova N."/>
            <person name="Schaumberg A."/>
            <person name="Pati A."/>
            <person name="Liolios K."/>
            <person name="Nordberg H.P."/>
            <person name="Cantor M.N."/>
            <person name="Hua S.X."/>
            <person name="Woyke T."/>
        </authorList>
    </citation>
    <scope>NUCLEOTIDE SEQUENCE [LARGE SCALE GENOMIC DNA]</scope>
    <source>
        <strain evidence="4 5">ARh 1</strain>
    </source>
</reference>
<evidence type="ECO:0000313" key="5">
    <source>
        <dbReference type="Proteomes" id="UP000005289"/>
    </source>
</evidence>
<dbReference type="EMBL" id="CP007029">
    <property type="protein sequence ID" value="AHE99585.1"/>
    <property type="molecule type" value="Genomic_DNA"/>
</dbReference>
<organism evidence="4 5">
    <name type="scientific">Thioalkalivibrio paradoxus ARh 1</name>
    <dbReference type="NCBI Taxonomy" id="713585"/>
    <lineage>
        <taxon>Bacteria</taxon>
        <taxon>Pseudomonadati</taxon>
        <taxon>Pseudomonadota</taxon>
        <taxon>Gammaproteobacteria</taxon>
        <taxon>Chromatiales</taxon>
        <taxon>Ectothiorhodospiraceae</taxon>
        <taxon>Thioalkalivibrio</taxon>
    </lineage>
</organism>
<dbReference type="GO" id="GO:0016020">
    <property type="term" value="C:membrane"/>
    <property type="evidence" value="ECO:0007669"/>
    <property type="project" value="InterPro"/>
</dbReference>
<dbReference type="Proteomes" id="UP000005289">
    <property type="component" value="Chromosome"/>
</dbReference>
<dbReference type="Gene3D" id="6.10.340.10">
    <property type="match status" value="1"/>
</dbReference>
<dbReference type="PROSITE" id="PS50885">
    <property type="entry name" value="HAMP"/>
    <property type="match status" value="1"/>
</dbReference>
<name>W0DRU4_9GAMM</name>
<dbReference type="InterPro" id="IPR001054">
    <property type="entry name" value="A/G_cyclase"/>
</dbReference>
<dbReference type="GO" id="GO:0035556">
    <property type="term" value="P:intracellular signal transduction"/>
    <property type="evidence" value="ECO:0007669"/>
    <property type="project" value="InterPro"/>
</dbReference>
<dbReference type="InterPro" id="IPR029787">
    <property type="entry name" value="Nucleotide_cyclase"/>
</dbReference>
<dbReference type="GO" id="GO:0004016">
    <property type="term" value="F:adenylate cyclase activity"/>
    <property type="evidence" value="ECO:0007669"/>
    <property type="project" value="UniProtKB-ARBA"/>
</dbReference>
<dbReference type="AlphaFoldDB" id="W0DRU4"/>
<evidence type="ECO:0000313" key="4">
    <source>
        <dbReference type="EMBL" id="AHE99585.1"/>
    </source>
</evidence>
<feature type="transmembrane region" description="Helical" evidence="1">
    <location>
        <begin position="161"/>
        <end position="180"/>
    </location>
</feature>
<dbReference type="CDD" id="cd07302">
    <property type="entry name" value="CHD"/>
    <property type="match status" value="1"/>
</dbReference>
<dbReference type="OrthoDB" id="9806704at2"/>
<protein>
    <submittedName>
        <fullName evidence="4">Cyclase</fullName>
    </submittedName>
</protein>
<accession>W0DRU4</accession>
<dbReference type="Gene3D" id="3.30.70.1230">
    <property type="entry name" value="Nucleotide cyclase"/>
    <property type="match status" value="1"/>
</dbReference>
<dbReference type="KEGG" id="tti:THITH_16255"/>
<keyword evidence="5" id="KW-1185">Reference proteome</keyword>
<sequence length="447" mass="48697">MALIPALPRYLPIAWKLAAVTSALTLLTVVVLATLVLHQVRDVLHDQIRAQADLIVGHIARASAEPILADDRLALQTLVQAQLQHGEIEFLAVHANDQGLLASAGQRPGTQPLNAHPHWSLVPSSHHQYRPVLFQGVEVGWVEAYIDTAAMQGLLHNTIRAGVATAVVVSVLGLVLAIAISKRLVRPLERLAKATRKHAAATPGASLVQDELGQLIHAFRNMSTDLLRKDQVEDALRRYVSDGVAQDILDNLDRIELGGDPVEGSVLFADIKGYTTLSEQLDPAELGRILNEFFGPMASTIAAHGGVVDKYIGDCTMAVFGVTRPDVQHRLNALRAGLALLNTIRDLNRAREERGDVRVEFRIGLHAGRMLAGNLGAEDRMQYTVVGGPVNLASRLTEIAEPDSLLVTDGFMPRDELSQRFRIRSRGRRRLRGVAGEVELLSVLGER</sequence>
<gene>
    <name evidence="4" type="ORF">THITH_16255</name>
</gene>
<dbReference type="PANTHER" id="PTHR43081">
    <property type="entry name" value="ADENYLATE CYCLASE, TERMINAL-DIFFERENTIATION SPECIFIC-RELATED"/>
    <property type="match status" value="1"/>
</dbReference>
<dbReference type="InterPro" id="IPR003660">
    <property type="entry name" value="HAMP_dom"/>
</dbReference>
<keyword evidence="1" id="KW-0472">Membrane</keyword>
<feature type="domain" description="Guanylate cyclase" evidence="2">
    <location>
        <begin position="265"/>
        <end position="397"/>
    </location>
</feature>
<feature type="domain" description="HAMP" evidence="3">
    <location>
        <begin position="182"/>
        <end position="231"/>
    </location>
</feature>
<proteinExistence type="predicted"/>
<keyword evidence="1" id="KW-0812">Transmembrane</keyword>
<dbReference type="SUPFAM" id="SSF55073">
    <property type="entry name" value="Nucleotide cyclase"/>
    <property type="match status" value="1"/>
</dbReference>
<dbReference type="InterPro" id="IPR050697">
    <property type="entry name" value="Adenylyl/Guanylyl_Cyclase_3/4"/>
</dbReference>
<evidence type="ECO:0000259" key="2">
    <source>
        <dbReference type="PROSITE" id="PS50125"/>
    </source>
</evidence>
<evidence type="ECO:0000256" key="1">
    <source>
        <dbReference type="SAM" id="Phobius"/>
    </source>
</evidence>
<dbReference type="PROSITE" id="PS50125">
    <property type="entry name" value="GUANYLATE_CYCLASE_2"/>
    <property type="match status" value="1"/>
</dbReference>
<dbReference type="HOGENOM" id="CLU_042376_0_0_6"/>
<dbReference type="GO" id="GO:0006171">
    <property type="term" value="P:cAMP biosynthetic process"/>
    <property type="evidence" value="ECO:0007669"/>
    <property type="project" value="TreeGrafter"/>
</dbReference>
<dbReference type="Pfam" id="PF00211">
    <property type="entry name" value="Guanylate_cyc"/>
    <property type="match status" value="1"/>
</dbReference>
<dbReference type="Pfam" id="PF00672">
    <property type="entry name" value="HAMP"/>
    <property type="match status" value="1"/>
</dbReference>
<dbReference type="SMART" id="SM00044">
    <property type="entry name" value="CYCc"/>
    <property type="match status" value="1"/>
</dbReference>
<dbReference type="STRING" id="713585.THITH_16255"/>
<feature type="transmembrane region" description="Helical" evidence="1">
    <location>
        <begin position="13"/>
        <end position="37"/>
    </location>
</feature>
<dbReference type="CDD" id="cd06225">
    <property type="entry name" value="HAMP"/>
    <property type="match status" value="1"/>
</dbReference>
<keyword evidence="1" id="KW-1133">Transmembrane helix</keyword>
<evidence type="ECO:0000259" key="3">
    <source>
        <dbReference type="PROSITE" id="PS50885"/>
    </source>
</evidence>
<dbReference type="PANTHER" id="PTHR43081:SF1">
    <property type="entry name" value="ADENYLATE CYCLASE, TERMINAL-DIFFERENTIATION SPECIFIC"/>
    <property type="match status" value="1"/>
</dbReference>